<dbReference type="EMBL" id="ML976077">
    <property type="protein sequence ID" value="KAF1939648.1"/>
    <property type="molecule type" value="Genomic_DNA"/>
</dbReference>
<dbReference type="InterPro" id="IPR036396">
    <property type="entry name" value="Cyt_P450_sf"/>
</dbReference>
<dbReference type="GO" id="GO:0004497">
    <property type="term" value="F:monooxygenase activity"/>
    <property type="evidence" value="ECO:0007669"/>
    <property type="project" value="InterPro"/>
</dbReference>
<dbReference type="Gene3D" id="1.10.630.10">
    <property type="entry name" value="Cytochrome P450"/>
    <property type="match status" value="1"/>
</dbReference>
<feature type="region of interest" description="Disordered" evidence="1">
    <location>
        <begin position="240"/>
        <end position="264"/>
    </location>
</feature>
<organism evidence="3 4">
    <name type="scientific">Clathrospora elynae</name>
    <dbReference type="NCBI Taxonomy" id="706981"/>
    <lineage>
        <taxon>Eukaryota</taxon>
        <taxon>Fungi</taxon>
        <taxon>Dikarya</taxon>
        <taxon>Ascomycota</taxon>
        <taxon>Pezizomycotina</taxon>
        <taxon>Dothideomycetes</taxon>
        <taxon>Pleosporomycetidae</taxon>
        <taxon>Pleosporales</taxon>
        <taxon>Diademaceae</taxon>
        <taxon>Clathrospora</taxon>
    </lineage>
</organism>
<dbReference type="InterPro" id="IPR001128">
    <property type="entry name" value="Cyt_P450"/>
</dbReference>
<keyword evidence="2" id="KW-1133">Transmembrane helix</keyword>
<dbReference type="Pfam" id="PF00067">
    <property type="entry name" value="p450"/>
    <property type="match status" value="1"/>
</dbReference>
<evidence type="ECO:0000313" key="3">
    <source>
        <dbReference type="EMBL" id="KAF1939648.1"/>
    </source>
</evidence>
<dbReference type="OrthoDB" id="10029320at2759"/>
<keyword evidence="2" id="KW-0812">Transmembrane</keyword>
<name>A0A6A5SJ68_9PLEO</name>
<dbReference type="GO" id="GO:0016705">
    <property type="term" value="F:oxidoreductase activity, acting on paired donors, with incorporation or reduction of molecular oxygen"/>
    <property type="evidence" value="ECO:0007669"/>
    <property type="project" value="InterPro"/>
</dbReference>
<accession>A0A6A5SJ68</accession>
<dbReference type="SUPFAM" id="SSF48264">
    <property type="entry name" value="Cytochrome P450"/>
    <property type="match status" value="1"/>
</dbReference>
<gene>
    <name evidence="3" type="ORF">EJ02DRAFT_436217</name>
</gene>
<feature type="compositionally biased region" description="Low complexity" evidence="1">
    <location>
        <begin position="241"/>
        <end position="261"/>
    </location>
</feature>
<keyword evidence="2" id="KW-0472">Membrane</keyword>
<sequence>MGMDATLKATLGTGPVRVIAIVTTLTLLTLATLLVAKSIRSGNNIPGVPQLEGVPILGAIPMYFRKGMPQIIESLTAIGEDGISYAKVLDTTLVLVHDPALVKEVLAYPEELASREGRPGRMNWSPFQTLLRLIGKSLFTYTGSDVNHQRSIYNREFNSGKMNAEALATIVRVSTAHIDALTAGTGSAVIGDIKHPLDKFALSLWGDYLYGNPHRHLDDRRVEGDTFKSQLRETQPEDIITAPTDDSSKAATATTADNNTNGGSFEDNQIDTFDCIIWTRLPLYMKPIASQT</sequence>
<evidence type="ECO:0000256" key="1">
    <source>
        <dbReference type="SAM" id="MobiDB-lite"/>
    </source>
</evidence>
<dbReference type="AlphaFoldDB" id="A0A6A5SJ68"/>
<evidence type="ECO:0000313" key="4">
    <source>
        <dbReference type="Proteomes" id="UP000800038"/>
    </source>
</evidence>
<keyword evidence="4" id="KW-1185">Reference proteome</keyword>
<feature type="transmembrane region" description="Helical" evidence="2">
    <location>
        <begin position="16"/>
        <end position="36"/>
    </location>
</feature>
<dbReference type="GO" id="GO:0005506">
    <property type="term" value="F:iron ion binding"/>
    <property type="evidence" value="ECO:0007669"/>
    <property type="project" value="InterPro"/>
</dbReference>
<proteinExistence type="predicted"/>
<evidence type="ECO:0000256" key="2">
    <source>
        <dbReference type="SAM" id="Phobius"/>
    </source>
</evidence>
<dbReference type="GO" id="GO:0020037">
    <property type="term" value="F:heme binding"/>
    <property type="evidence" value="ECO:0007669"/>
    <property type="project" value="InterPro"/>
</dbReference>
<protein>
    <recommendedName>
        <fullName evidence="5">Cytochrome P450</fullName>
    </recommendedName>
</protein>
<reference evidence="3" key="1">
    <citation type="journal article" date="2020" name="Stud. Mycol.">
        <title>101 Dothideomycetes genomes: a test case for predicting lifestyles and emergence of pathogens.</title>
        <authorList>
            <person name="Haridas S."/>
            <person name="Albert R."/>
            <person name="Binder M."/>
            <person name="Bloem J."/>
            <person name="Labutti K."/>
            <person name="Salamov A."/>
            <person name="Andreopoulos B."/>
            <person name="Baker S."/>
            <person name="Barry K."/>
            <person name="Bills G."/>
            <person name="Bluhm B."/>
            <person name="Cannon C."/>
            <person name="Castanera R."/>
            <person name="Culley D."/>
            <person name="Daum C."/>
            <person name="Ezra D."/>
            <person name="Gonzalez J."/>
            <person name="Henrissat B."/>
            <person name="Kuo A."/>
            <person name="Liang C."/>
            <person name="Lipzen A."/>
            <person name="Lutzoni F."/>
            <person name="Magnuson J."/>
            <person name="Mondo S."/>
            <person name="Nolan M."/>
            <person name="Ohm R."/>
            <person name="Pangilinan J."/>
            <person name="Park H.-J."/>
            <person name="Ramirez L."/>
            <person name="Alfaro M."/>
            <person name="Sun H."/>
            <person name="Tritt A."/>
            <person name="Yoshinaga Y."/>
            <person name="Zwiers L.-H."/>
            <person name="Turgeon B."/>
            <person name="Goodwin S."/>
            <person name="Spatafora J."/>
            <person name="Crous P."/>
            <person name="Grigoriev I."/>
        </authorList>
    </citation>
    <scope>NUCLEOTIDE SEQUENCE</scope>
    <source>
        <strain evidence="3">CBS 161.51</strain>
    </source>
</reference>
<dbReference type="Proteomes" id="UP000800038">
    <property type="component" value="Unassembled WGS sequence"/>
</dbReference>
<evidence type="ECO:0008006" key="5">
    <source>
        <dbReference type="Google" id="ProtNLM"/>
    </source>
</evidence>